<sequence length="227" mass="24715">MANNYYDGTGVLVLDHVTPVINALFGAFLLDPDWPGNGRAYIARLSETNDPTWSDVCNGLMDLAAQLDLPCPEDDDVSIDVLLRLLAGHFGVGNENGPDLRADTLPSEDDASLEALFMIALCLDDGHGLRAIQFEGCWHSSKPQLFEFGGDGAYIIREVIHYGNSREPVEFGRDLREALVARDLDRATATLATMVRKTLAGISDDAARETLTLQLTALLHETSSNPD</sequence>
<organism evidence="1 2">
    <name type="scientific">Paraburkholderia denitrificans</name>
    <dbReference type="NCBI Taxonomy" id="694025"/>
    <lineage>
        <taxon>Bacteria</taxon>
        <taxon>Pseudomonadati</taxon>
        <taxon>Pseudomonadota</taxon>
        <taxon>Betaproteobacteria</taxon>
        <taxon>Burkholderiales</taxon>
        <taxon>Burkholderiaceae</taxon>
        <taxon>Paraburkholderia</taxon>
    </lineage>
</organism>
<reference evidence="2" key="1">
    <citation type="journal article" date="2019" name="Int. J. Syst. Evol. Microbiol.">
        <title>The Global Catalogue of Microorganisms (GCM) 10K type strain sequencing project: providing services to taxonomists for standard genome sequencing and annotation.</title>
        <authorList>
            <consortium name="The Broad Institute Genomics Platform"/>
            <consortium name="The Broad Institute Genome Sequencing Center for Infectious Disease"/>
            <person name="Wu L."/>
            <person name="Ma J."/>
        </authorList>
    </citation>
    <scope>NUCLEOTIDE SEQUENCE [LARGE SCALE GENOMIC DNA]</scope>
    <source>
        <strain evidence="2">CCUG 56042</strain>
    </source>
</reference>
<keyword evidence="2" id="KW-1185">Reference proteome</keyword>
<evidence type="ECO:0000313" key="2">
    <source>
        <dbReference type="Proteomes" id="UP001596103"/>
    </source>
</evidence>
<dbReference type="EMBL" id="JBHSMP010000007">
    <property type="protein sequence ID" value="MFC5428054.1"/>
    <property type="molecule type" value="Genomic_DNA"/>
</dbReference>
<accession>A0ABW0J4X8</accession>
<evidence type="ECO:0000313" key="1">
    <source>
        <dbReference type="EMBL" id="MFC5428054.1"/>
    </source>
</evidence>
<dbReference type="RefSeq" id="WP_377709743.1">
    <property type="nucleotide sequence ID" value="NZ_JBHSMP010000007.1"/>
</dbReference>
<proteinExistence type="predicted"/>
<name>A0ABW0J4X8_9BURK</name>
<gene>
    <name evidence="1" type="ORF">ACFPTO_04405</name>
</gene>
<dbReference type="Proteomes" id="UP001596103">
    <property type="component" value="Unassembled WGS sequence"/>
</dbReference>
<protein>
    <submittedName>
        <fullName evidence="1">Uncharacterized protein</fullName>
    </submittedName>
</protein>
<comment type="caution">
    <text evidence="1">The sequence shown here is derived from an EMBL/GenBank/DDBJ whole genome shotgun (WGS) entry which is preliminary data.</text>
</comment>